<gene>
    <name evidence="1" type="ORF">PCIT_a1431</name>
</gene>
<organism evidence="1 2">
    <name type="scientific">Pseudoalteromonas citrea</name>
    <dbReference type="NCBI Taxonomy" id="43655"/>
    <lineage>
        <taxon>Bacteria</taxon>
        <taxon>Pseudomonadati</taxon>
        <taxon>Pseudomonadota</taxon>
        <taxon>Gammaproteobacteria</taxon>
        <taxon>Alteromonadales</taxon>
        <taxon>Pseudoalteromonadaceae</taxon>
        <taxon>Pseudoalteromonas</taxon>
    </lineage>
</organism>
<protein>
    <submittedName>
        <fullName evidence="1">Uncharacterized protein</fullName>
    </submittedName>
</protein>
<dbReference type="Proteomes" id="UP000016487">
    <property type="component" value="Unassembled WGS sequence"/>
</dbReference>
<evidence type="ECO:0000313" key="2">
    <source>
        <dbReference type="Proteomes" id="UP000016487"/>
    </source>
</evidence>
<name>A0AAD4FTW6_9GAMM</name>
<sequence length="40" mass="4408">MDKGSEADGQTNSFLDINELETKGCFVPRLSFETPCSPEN</sequence>
<reference evidence="1" key="1">
    <citation type="journal article" date="2012" name="J. Bacteriol.">
        <title>Genome sequences of type strains of seven species of the marine bacterium Pseudoalteromonas.</title>
        <authorList>
            <person name="Xie B.B."/>
            <person name="Shu Y.L."/>
            <person name="Qin Q.L."/>
            <person name="Rong J.C."/>
            <person name="Zhang X.Y."/>
            <person name="Chen X.L."/>
            <person name="Shi M."/>
            <person name="He H.L."/>
            <person name="Zhou B.C."/>
            <person name="Zhang Y.Z."/>
        </authorList>
    </citation>
    <scope>NUCLEOTIDE SEQUENCE</scope>
    <source>
        <strain evidence="1">DSM 8771</strain>
    </source>
</reference>
<accession>A0AAD4FTW6</accession>
<proteinExistence type="predicted"/>
<evidence type="ECO:0000313" key="1">
    <source>
        <dbReference type="EMBL" id="KAF7775274.1"/>
    </source>
</evidence>
<reference evidence="1" key="2">
    <citation type="submission" date="2015-03" db="EMBL/GenBank/DDBJ databases">
        <title>Genome sequence of Pseudoalteromonas citrea.</title>
        <authorList>
            <person name="Xie B.-B."/>
            <person name="Rong J.-C."/>
            <person name="Qin Q.-L."/>
            <person name="Zhang Y.-Z."/>
        </authorList>
    </citation>
    <scope>NUCLEOTIDE SEQUENCE</scope>
    <source>
        <strain evidence="1">DSM 8771</strain>
    </source>
</reference>
<dbReference type="AlphaFoldDB" id="A0AAD4FTW6"/>
<comment type="caution">
    <text evidence="1">The sequence shown here is derived from an EMBL/GenBank/DDBJ whole genome shotgun (WGS) entry which is preliminary data.</text>
</comment>
<dbReference type="EMBL" id="AHBZ03000012">
    <property type="protein sequence ID" value="KAF7775274.1"/>
    <property type="molecule type" value="Genomic_DNA"/>
</dbReference>